<reference evidence="6 7" key="1">
    <citation type="submission" date="2022-09" db="EMBL/GenBank/DDBJ databases">
        <authorList>
            <person name="Giprobiosintez L."/>
        </authorList>
    </citation>
    <scope>NUCLEOTIDE SEQUENCE [LARGE SCALE GENOMIC DNA]</scope>
    <source>
        <strain evidence="7">VKPM-B-12549 (GBS-15)</strain>
    </source>
</reference>
<accession>A0ABZ2F7J2</accession>
<dbReference type="PRINTS" id="PR01607">
    <property type="entry name" value="APYRASEFAMLY"/>
</dbReference>
<dbReference type="PANTHER" id="PTHR11575">
    <property type="entry name" value="5'-NUCLEOTIDASE-RELATED"/>
    <property type="match status" value="1"/>
</dbReference>
<dbReference type="RefSeq" id="WP_198324012.1">
    <property type="nucleotide sequence ID" value="NZ_CP104311.1"/>
</dbReference>
<name>A0ABZ2F7J2_METCP</name>
<dbReference type="InterPro" id="IPR006179">
    <property type="entry name" value="5_nucleotidase/apyrase"/>
</dbReference>
<gene>
    <name evidence="6" type="ORF">N4J17_01830</name>
</gene>
<keyword evidence="7" id="KW-1185">Reference proteome</keyword>
<evidence type="ECO:0000313" key="6">
    <source>
        <dbReference type="EMBL" id="WWF02380.1"/>
    </source>
</evidence>
<evidence type="ECO:0000259" key="5">
    <source>
        <dbReference type="Pfam" id="PF02872"/>
    </source>
</evidence>
<protein>
    <submittedName>
        <fullName evidence="6">Bifunctional metallophosphatase/5'-nucleotidase</fullName>
    </submittedName>
</protein>
<dbReference type="InterPro" id="IPR036907">
    <property type="entry name" value="5'-Nucleotdase_C_sf"/>
</dbReference>
<evidence type="ECO:0000256" key="3">
    <source>
        <dbReference type="RuleBase" id="RU362119"/>
    </source>
</evidence>
<dbReference type="InterPro" id="IPR004843">
    <property type="entry name" value="Calcineurin-like_PHP"/>
</dbReference>
<sequence length="585" mass="62525">MNLSIIVRLLAAATLAGASFLHTGRVCAVPRAAESPDGKPAIAVKIIAINDFHGNLRPPADFLSNGAPVAAGGVAHLAARIRELQATNPDNVLVSAGDLIGASPLVSAHFQDEPAIEAMNLLGLDFNAVGNHEFDEGREELLRMQRGGCHPRLEKVGRSCREKELSPLLRSKLGRKFKGADFRFLAANVFDRNSGGTLFPAYGVKQFHGRKIGFIGLTLKDTPKLVKPSGVKGLEFRDEAETINALVPVLRSQGIEAIVVLIHEGGHPGGGPDGCAGISGPIAGIVRRLDPEVDLVVSGHTHETYACRLPNAAGEPVLVTSAHDYGRLVSDIDLLLDAKTGEAISTAARHLVVSRDSRPDPLLARLIEDYGRLSRPIEERVIGRITATFSRTPNDAGESALGNLIADAQLAATRGRRYGGAAIAFMNSGGIRADFSYAPEKKGGVSYREAFDVQPFGGTLVTMNLTGAQIEQLLEQQFPGCPNRQPARRILQVSAGFEYTWNTGGGACDKVDPASIRLDRKPIAADKTYRIVTNDFLADGGDGFTVFTEGTNRMAAMPELSALERYLGRHSPLTPGTARRIIRLP</sequence>
<comment type="similarity">
    <text evidence="1 3">Belongs to the 5'-nucleotidase family.</text>
</comment>
<keyword evidence="3" id="KW-0378">Hydrolase</keyword>
<evidence type="ECO:0000256" key="1">
    <source>
        <dbReference type="ARBA" id="ARBA00006654"/>
    </source>
</evidence>
<proteinExistence type="inferred from homology"/>
<evidence type="ECO:0000259" key="4">
    <source>
        <dbReference type="Pfam" id="PF00149"/>
    </source>
</evidence>
<keyword evidence="2 3" id="KW-0732">Signal</keyword>
<dbReference type="SUPFAM" id="SSF55816">
    <property type="entry name" value="5'-nucleotidase (syn. UDP-sugar hydrolase), C-terminal domain"/>
    <property type="match status" value="1"/>
</dbReference>
<dbReference type="SUPFAM" id="SSF56300">
    <property type="entry name" value="Metallo-dependent phosphatases"/>
    <property type="match status" value="1"/>
</dbReference>
<organism evidence="6 7">
    <name type="scientific">Methylococcus capsulatus</name>
    <dbReference type="NCBI Taxonomy" id="414"/>
    <lineage>
        <taxon>Bacteria</taxon>
        <taxon>Pseudomonadati</taxon>
        <taxon>Pseudomonadota</taxon>
        <taxon>Gammaproteobacteria</taxon>
        <taxon>Methylococcales</taxon>
        <taxon>Methylococcaceae</taxon>
        <taxon>Methylococcus</taxon>
    </lineage>
</organism>
<dbReference type="InterPro" id="IPR029052">
    <property type="entry name" value="Metallo-depent_PP-like"/>
</dbReference>
<dbReference type="Proteomes" id="UP001359308">
    <property type="component" value="Chromosome"/>
</dbReference>
<feature type="domain" description="5'-Nucleotidase C-terminal" evidence="5">
    <location>
        <begin position="381"/>
        <end position="549"/>
    </location>
</feature>
<keyword evidence="3" id="KW-0547">Nucleotide-binding</keyword>
<dbReference type="Gene3D" id="3.60.21.10">
    <property type="match status" value="1"/>
</dbReference>
<feature type="signal peptide" evidence="3">
    <location>
        <begin position="1"/>
        <end position="18"/>
    </location>
</feature>
<feature type="domain" description="Calcineurin-like phosphoesterase" evidence="4">
    <location>
        <begin position="45"/>
        <end position="303"/>
    </location>
</feature>
<dbReference type="PANTHER" id="PTHR11575:SF24">
    <property type="entry name" value="5'-NUCLEOTIDASE"/>
    <property type="match status" value="1"/>
</dbReference>
<dbReference type="Pfam" id="PF02872">
    <property type="entry name" value="5_nucleotid_C"/>
    <property type="match status" value="1"/>
</dbReference>
<dbReference type="Pfam" id="PF00149">
    <property type="entry name" value="Metallophos"/>
    <property type="match status" value="1"/>
</dbReference>
<dbReference type="InterPro" id="IPR006146">
    <property type="entry name" value="5'-Nucleotdase_CS"/>
</dbReference>
<evidence type="ECO:0000313" key="7">
    <source>
        <dbReference type="Proteomes" id="UP001359308"/>
    </source>
</evidence>
<dbReference type="Gene3D" id="3.90.780.10">
    <property type="entry name" value="5'-Nucleotidase, C-terminal domain"/>
    <property type="match status" value="1"/>
</dbReference>
<evidence type="ECO:0000256" key="2">
    <source>
        <dbReference type="ARBA" id="ARBA00022729"/>
    </source>
</evidence>
<dbReference type="InterPro" id="IPR008334">
    <property type="entry name" value="5'-Nucleotdase_C"/>
</dbReference>
<feature type="chain" id="PRO_5044973886" evidence="3">
    <location>
        <begin position="19"/>
        <end position="585"/>
    </location>
</feature>
<dbReference type="PROSITE" id="PS00785">
    <property type="entry name" value="5_NUCLEOTIDASE_1"/>
    <property type="match status" value="1"/>
</dbReference>
<dbReference type="EMBL" id="CP104311">
    <property type="protein sequence ID" value="WWF02380.1"/>
    <property type="molecule type" value="Genomic_DNA"/>
</dbReference>